<proteinExistence type="predicted"/>
<feature type="compositionally biased region" description="Basic and acidic residues" evidence="1">
    <location>
        <begin position="263"/>
        <end position="274"/>
    </location>
</feature>
<name>A0A6A6YN99_9PEZI</name>
<sequence length="592" mass="65486">MPDAVELGQLVLSYPRANLQLELTASLTASHPESSIDIQQCPHRDILTLLTSKSVWVGRGCGLHLEIQLDVEGQRLGDHDLDTLTATLSDAALWSQLNLQASPKVDSSSPPSFTRTIHLDISHSRTESDTLKQSTHRIAIGVPSADIRPPDGIPVVGLESMVFQVKVGKARQRHKDKRVKRDRGCEEKATIADGISDGEGDDYFASLEEESQSNMHYDDMMLLDQPIAPHQNDLSILEDANSVPPIVGPWPPANTRSPKRLAARPDNDSLGRHTSDYSIDTITSLLDAAIRMAICKSPLKVNPGIKLKKSNFVARLADIAPSLWSPEYLTSVSQRSCLLPTVSRALSRTVYSKSRSMTLRSKIDAICERAFCRCNKCNRSHSQSVHDISSGKDKVQSIEVELWNFLTPALFDPSAARRLKPLRQREDPSPSLAGPDIFLQEQPVTNFEWSMGTFIENNDVLYEEDATADDADREMLAELIWGASASQDEYQDSDTEIDSIWLNDKEPLHSGSLCEVIRPLTFGPLEETSNETGMDTIPNSDDNLWECPLPCQASVRFPTNLEVLGPFTDRLSHLEEAAGRSAISTDILMLNT</sequence>
<evidence type="ECO:0000313" key="4">
    <source>
        <dbReference type="RefSeq" id="XP_033576311.1"/>
    </source>
</evidence>
<dbReference type="GeneID" id="54460913"/>
<reference evidence="4" key="3">
    <citation type="submission" date="2025-04" db="UniProtKB">
        <authorList>
            <consortium name="RefSeq"/>
        </authorList>
    </citation>
    <scope>IDENTIFICATION</scope>
    <source>
        <strain evidence="4">CBS 304.34</strain>
    </source>
</reference>
<feature type="region of interest" description="Disordered" evidence="1">
    <location>
        <begin position="250"/>
        <end position="274"/>
    </location>
</feature>
<protein>
    <submittedName>
        <fullName evidence="2 4">Uncharacterized protein</fullName>
    </submittedName>
</protein>
<dbReference type="EMBL" id="MU003701">
    <property type="protein sequence ID" value="KAF2809347.1"/>
    <property type="molecule type" value="Genomic_DNA"/>
</dbReference>
<dbReference type="RefSeq" id="XP_033576311.1">
    <property type="nucleotide sequence ID" value="XM_033720020.1"/>
</dbReference>
<gene>
    <name evidence="2 4" type="ORF">BDZ99DRAFT_463185</name>
</gene>
<keyword evidence="3" id="KW-1185">Reference proteome</keyword>
<dbReference type="AlphaFoldDB" id="A0A6A6YN99"/>
<evidence type="ECO:0000313" key="3">
    <source>
        <dbReference type="Proteomes" id="UP000504636"/>
    </source>
</evidence>
<dbReference type="Proteomes" id="UP000504636">
    <property type="component" value="Unplaced"/>
</dbReference>
<reference evidence="4" key="2">
    <citation type="submission" date="2020-04" db="EMBL/GenBank/DDBJ databases">
        <authorList>
            <consortium name="NCBI Genome Project"/>
        </authorList>
    </citation>
    <scope>NUCLEOTIDE SEQUENCE</scope>
    <source>
        <strain evidence="4">CBS 304.34</strain>
    </source>
</reference>
<accession>A0A6A6YN99</accession>
<evidence type="ECO:0000256" key="1">
    <source>
        <dbReference type="SAM" id="MobiDB-lite"/>
    </source>
</evidence>
<dbReference type="OrthoDB" id="4187154at2759"/>
<reference evidence="2 4" key="1">
    <citation type="journal article" date="2020" name="Stud. Mycol.">
        <title>101 Dothideomycetes genomes: a test case for predicting lifestyles and emergence of pathogens.</title>
        <authorList>
            <person name="Haridas S."/>
            <person name="Albert R."/>
            <person name="Binder M."/>
            <person name="Bloem J."/>
            <person name="Labutti K."/>
            <person name="Salamov A."/>
            <person name="Andreopoulos B."/>
            <person name="Baker S."/>
            <person name="Barry K."/>
            <person name="Bills G."/>
            <person name="Bluhm B."/>
            <person name="Cannon C."/>
            <person name="Castanera R."/>
            <person name="Culley D."/>
            <person name="Daum C."/>
            <person name="Ezra D."/>
            <person name="Gonzalez J."/>
            <person name="Henrissat B."/>
            <person name="Kuo A."/>
            <person name="Liang C."/>
            <person name="Lipzen A."/>
            <person name="Lutzoni F."/>
            <person name="Magnuson J."/>
            <person name="Mondo S."/>
            <person name="Nolan M."/>
            <person name="Ohm R."/>
            <person name="Pangilinan J."/>
            <person name="Park H.-J."/>
            <person name="Ramirez L."/>
            <person name="Alfaro M."/>
            <person name="Sun H."/>
            <person name="Tritt A."/>
            <person name="Yoshinaga Y."/>
            <person name="Zwiers L.-H."/>
            <person name="Turgeon B."/>
            <person name="Goodwin S."/>
            <person name="Spatafora J."/>
            <person name="Crous P."/>
            <person name="Grigoriev I."/>
        </authorList>
    </citation>
    <scope>NUCLEOTIDE SEQUENCE</scope>
    <source>
        <strain evidence="2 4">CBS 304.34</strain>
    </source>
</reference>
<evidence type="ECO:0000313" key="2">
    <source>
        <dbReference type="EMBL" id="KAF2809347.1"/>
    </source>
</evidence>
<organism evidence="2">
    <name type="scientific">Mytilinidion resinicola</name>
    <dbReference type="NCBI Taxonomy" id="574789"/>
    <lineage>
        <taxon>Eukaryota</taxon>
        <taxon>Fungi</taxon>
        <taxon>Dikarya</taxon>
        <taxon>Ascomycota</taxon>
        <taxon>Pezizomycotina</taxon>
        <taxon>Dothideomycetes</taxon>
        <taxon>Pleosporomycetidae</taxon>
        <taxon>Mytilinidiales</taxon>
        <taxon>Mytilinidiaceae</taxon>
        <taxon>Mytilinidion</taxon>
    </lineage>
</organism>